<keyword evidence="3" id="KW-1185">Reference proteome</keyword>
<feature type="compositionally biased region" description="Polar residues" evidence="1">
    <location>
        <begin position="80"/>
        <end position="102"/>
    </location>
</feature>
<name>A0A5B7E638_PORTR</name>
<dbReference type="Proteomes" id="UP000324222">
    <property type="component" value="Unassembled WGS sequence"/>
</dbReference>
<sequence length="148" mass="15898">MLLPCFLLTSSPEFLTSSPVLTLLPHHMRLLITTQQSLFSVKELLVEEISQLADDFVTTLPPNFSVVTVTEKPENDLQLAESTPSVNNSTNVPVPGPLNSSEDAPVPLADPSRLLTPVPVPPVPVSTITSLAVTLISTTHPVTSQRLL</sequence>
<comment type="caution">
    <text evidence="2">The sequence shown here is derived from an EMBL/GenBank/DDBJ whole genome shotgun (WGS) entry which is preliminary data.</text>
</comment>
<evidence type="ECO:0000313" key="3">
    <source>
        <dbReference type="Proteomes" id="UP000324222"/>
    </source>
</evidence>
<reference evidence="2 3" key="1">
    <citation type="submission" date="2019-05" db="EMBL/GenBank/DDBJ databases">
        <title>Another draft genome of Portunus trituberculatus and its Hox gene families provides insights of decapod evolution.</title>
        <authorList>
            <person name="Jeong J.-H."/>
            <person name="Song I."/>
            <person name="Kim S."/>
            <person name="Choi T."/>
            <person name="Kim D."/>
            <person name="Ryu S."/>
            <person name="Kim W."/>
        </authorList>
    </citation>
    <scope>NUCLEOTIDE SEQUENCE [LARGE SCALE GENOMIC DNA]</scope>
    <source>
        <tissue evidence="2">Muscle</tissue>
    </source>
</reference>
<gene>
    <name evidence="2" type="ORF">E2C01_022008</name>
</gene>
<protein>
    <submittedName>
        <fullName evidence="2">Uncharacterized protein</fullName>
    </submittedName>
</protein>
<accession>A0A5B7E638</accession>
<dbReference type="AlphaFoldDB" id="A0A5B7E638"/>
<proteinExistence type="predicted"/>
<dbReference type="EMBL" id="VSRR010001967">
    <property type="protein sequence ID" value="MPC28797.1"/>
    <property type="molecule type" value="Genomic_DNA"/>
</dbReference>
<organism evidence="2 3">
    <name type="scientific">Portunus trituberculatus</name>
    <name type="common">Swimming crab</name>
    <name type="synonym">Neptunus trituberculatus</name>
    <dbReference type="NCBI Taxonomy" id="210409"/>
    <lineage>
        <taxon>Eukaryota</taxon>
        <taxon>Metazoa</taxon>
        <taxon>Ecdysozoa</taxon>
        <taxon>Arthropoda</taxon>
        <taxon>Crustacea</taxon>
        <taxon>Multicrustacea</taxon>
        <taxon>Malacostraca</taxon>
        <taxon>Eumalacostraca</taxon>
        <taxon>Eucarida</taxon>
        <taxon>Decapoda</taxon>
        <taxon>Pleocyemata</taxon>
        <taxon>Brachyura</taxon>
        <taxon>Eubrachyura</taxon>
        <taxon>Portunoidea</taxon>
        <taxon>Portunidae</taxon>
        <taxon>Portuninae</taxon>
        <taxon>Portunus</taxon>
    </lineage>
</organism>
<feature type="region of interest" description="Disordered" evidence="1">
    <location>
        <begin position="74"/>
        <end position="109"/>
    </location>
</feature>
<evidence type="ECO:0000256" key="1">
    <source>
        <dbReference type="SAM" id="MobiDB-lite"/>
    </source>
</evidence>
<evidence type="ECO:0000313" key="2">
    <source>
        <dbReference type="EMBL" id="MPC28797.1"/>
    </source>
</evidence>